<dbReference type="Gene3D" id="3.30.9.40">
    <property type="match status" value="1"/>
</dbReference>
<accession>A0A368T1N7</accession>
<protein>
    <submittedName>
        <fullName evidence="2">Oxygenase</fullName>
    </submittedName>
</protein>
<proteinExistence type="predicted"/>
<reference evidence="2 3" key="1">
    <citation type="submission" date="2018-04" db="EMBL/GenBank/DDBJ databases">
        <title>Novel actinobacteria from marine sediment.</title>
        <authorList>
            <person name="Ng Z.Y."/>
            <person name="Tan G.Y.A."/>
        </authorList>
    </citation>
    <scope>NUCLEOTIDE SEQUENCE [LARGE SCALE GENOMIC DNA]</scope>
    <source>
        <strain evidence="2 3">TPS81</strain>
    </source>
</reference>
<dbReference type="Gene3D" id="3.50.50.60">
    <property type="entry name" value="FAD/NAD(P)-binding domain"/>
    <property type="match status" value="2"/>
</dbReference>
<dbReference type="Pfam" id="PF17885">
    <property type="entry name" value="Smoa_sbd"/>
    <property type="match status" value="1"/>
</dbReference>
<evidence type="ECO:0000313" key="3">
    <source>
        <dbReference type="Proteomes" id="UP000253318"/>
    </source>
</evidence>
<feature type="domain" description="Styrene monooxygenase StyA putative substrate binding" evidence="1">
    <location>
        <begin position="146"/>
        <end position="256"/>
    </location>
</feature>
<dbReference type="InterPro" id="IPR036188">
    <property type="entry name" value="FAD/NAD-bd_sf"/>
</dbReference>
<dbReference type="OrthoDB" id="3414915at2"/>
<sequence>MRRVLIVGSGQSGLQLALGLLDDGYDVTVVSARTPEEIRSGRIMSTQCMFDPALQLERDLGLNLWEDDAPRIEGLGVSIADPPGTRAVDWLAPLDRYAQSVDQRVKMADWLENVDDAGGHIVVSGATVSDLEGFTRLYDLVVVAAGKGELAELFDLDPARTVFHTPQRSLAASYVHGVGPRPEHPGTAAVRCNLVPDAGEIFVMPSYTSSGPCDTLLIEAVPGGPLDVFDGIRSAQEHLERSLDLMRRHTPWEYERCRDAELTDGRAVLAGRFTPAVREPVGRLPGGGLVLGMADVVVTNDPVTGQGANCAAKCADIYRRAIVAHGDQPFDEAFMRAVFEEYWDGVARHVTAWTTAMLRPPEPHVLRLLTAAEKHPEIAHRFGNGFAAPEDFASWLLDPAAADAYLAEVGRRG</sequence>
<comment type="caution">
    <text evidence="2">The sequence shown here is derived from an EMBL/GenBank/DDBJ whole genome shotgun (WGS) entry which is preliminary data.</text>
</comment>
<dbReference type="Proteomes" id="UP000253318">
    <property type="component" value="Unassembled WGS sequence"/>
</dbReference>
<name>A0A368T1N7_9ACTN</name>
<dbReference type="InterPro" id="IPR041654">
    <property type="entry name" value="StyA_sbd"/>
</dbReference>
<dbReference type="RefSeq" id="WP_114397579.1">
    <property type="nucleotide sequence ID" value="NZ_QEIM01000042.1"/>
</dbReference>
<keyword evidence="3" id="KW-1185">Reference proteome</keyword>
<dbReference type="AlphaFoldDB" id="A0A368T1N7"/>
<organism evidence="2 3">
    <name type="scientific">Marinitenerispora sediminis</name>
    <dbReference type="NCBI Taxonomy" id="1931232"/>
    <lineage>
        <taxon>Bacteria</taxon>
        <taxon>Bacillati</taxon>
        <taxon>Actinomycetota</taxon>
        <taxon>Actinomycetes</taxon>
        <taxon>Streptosporangiales</taxon>
        <taxon>Nocardiopsidaceae</taxon>
        <taxon>Marinitenerispora</taxon>
    </lineage>
</organism>
<dbReference type="EMBL" id="QEIN01000166">
    <property type="protein sequence ID" value="RCV54482.1"/>
    <property type="molecule type" value="Genomic_DNA"/>
</dbReference>
<evidence type="ECO:0000259" key="1">
    <source>
        <dbReference type="Pfam" id="PF17885"/>
    </source>
</evidence>
<evidence type="ECO:0000313" key="2">
    <source>
        <dbReference type="EMBL" id="RCV54482.1"/>
    </source>
</evidence>
<gene>
    <name evidence="2" type="ORF">DEF24_19210</name>
</gene>
<dbReference type="SUPFAM" id="SSF51905">
    <property type="entry name" value="FAD/NAD(P)-binding domain"/>
    <property type="match status" value="1"/>
</dbReference>